<proteinExistence type="predicted"/>
<dbReference type="Gene3D" id="2.40.10.10">
    <property type="entry name" value="Trypsin-like serine proteases"/>
    <property type="match status" value="1"/>
</dbReference>
<feature type="non-terminal residue" evidence="3">
    <location>
        <position position="392"/>
    </location>
</feature>
<protein>
    <submittedName>
        <fullName evidence="3">Polyprotein</fullName>
    </submittedName>
</protein>
<dbReference type="InterPro" id="IPR001730">
    <property type="entry name" value="Potyv_NIa-pro_dom"/>
</dbReference>
<dbReference type="GO" id="GO:0006508">
    <property type="term" value="P:proteolysis"/>
    <property type="evidence" value="ECO:0007669"/>
    <property type="project" value="InterPro"/>
</dbReference>
<sequence length="392" mass="44968">MKGKHLNRDKRNVAIQETFDEAYTAIRGDEDFERVRSRRKGVKERDVAPVMRYAQQKRPFLTLYDLTLDEDITHAVFADHNNQAFYETANPLANLKDVEQHLQNHKNKGEVIFWSDYADDTIFMTITERDGTVQKVRLTPHSLSGEQDMADSRALVNEGQYRQTGDVEILKQPQQTLEIDTRLSNNNTNLEIMNMIGHVQIGEGRLHCLLYKDFLIMPAHIMQKSLPLTISFKHYTMTISELPEAYAFEGFDLLCIKRPSQLAPVKCSASLATAQEGMIVQMLHKKFLTNKPIITVTAPIHETSELRWAHQIPTAVGMCSAPVVDTQTGKIVGIHVMGDSFRKHNVFETFPCDALEILNTNDKKIHQRYFSQKLKVWSFIPETHGYDPRKIQ</sequence>
<dbReference type="PROSITE" id="PS51436">
    <property type="entry name" value="POTYVIRUS_NIA_PRO"/>
    <property type="match status" value="1"/>
</dbReference>
<evidence type="ECO:0000313" key="3">
    <source>
        <dbReference type="EMBL" id="CAD79433.1"/>
    </source>
</evidence>
<dbReference type="InterPro" id="IPR009003">
    <property type="entry name" value="Peptidase_S1_PA"/>
</dbReference>
<reference evidence="3" key="1">
    <citation type="submission" date="2003-03" db="EMBL/GenBank/DDBJ databases">
        <title>Characterization of the NIa gene of the Indian isolate of cardamom mosaic virus.</title>
        <authorList>
            <person name="Jebasingh T."/>
            <person name="Jacob T."/>
            <person name="Usha R."/>
        </authorList>
    </citation>
    <scope>NUCLEOTIDE SEQUENCE</scope>
    <source>
        <strain evidence="3">Yeslur</strain>
    </source>
</reference>
<evidence type="ECO:0000256" key="1">
    <source>
        <dbReference type="ARBA" id="ARBA00022801"/>
    </source>
</evidence>
<feature type="domain" description="Peptidase C4" evidence="2">
    <location>
        <begin position="175"/>
        <end position="392"/>
    </location>
</feature>
<dbReference type="EMBL" id="AJ550378">
    <property type="protein sequence ID" value="CAD79433.1"/>
    <property type="molecule type" value="Genomic_RNA"/>
</dbReference>
<dbReference type="Pfam" id="PF00863">
    <property type="entry name" value="Peptidase_C4"/>
    <property type="match status" value="1"/>
</dbReference>
<name>Q80MX2_9POTY</name>
<dbReference type="GO" id="GO:0008234">
    <property type="term" value="F:cysteine-type peptidase activity"/>
    <property type="evidence" value="ECO:0007669"/>
    <property type="project" value="InterPro"/>
</dbReference>
<dbReference type="SUPFAM" id="SSF50494">
    <property type="entry name" value="Trypsin-like serine proteases"/>
    <property type="match status" value="1"/>
</dbReference>
<organism evidence="3">
    <name type="scientific">Cardamom mosaic virus</name>
    <dbReference type="NCBI Taxonomy" id="104637"/>
    <lineage>
        <taxon>Viruses</taxon>
        <taxon>Riboviria</taxon>
        <taxon>Orthornavirae</taxon>
        <taxon>Pisuviricota</taxon>
        <taxon>Stelpaviricetes</taxon>
        <taxon>Patatavirales</taxon>
        <taxon>Potyviridae</taxon>
        <taxon>Macluravirus</taxon>
        <taxon>Macluravirus cardamomi</taxon>
    </lineage>
</organism>
<dbReference type="PRINTS" id="PR00966">
    <property type="entry name" value="NIAPOTYPTASE"/>
</dbReference>
<dbReference type="SMR" id="Q80MX2"/>
<keyword evidence="1" id="KW-0378">Hydrolase</keyword>
<evidence type="ECO:0000259" key="2">
    <source>
        <dbReference type="PROSITE" id="PS51436"/>
    </source>
</evidence>
<dbReference type="InterPro" id="IPR043504">
    <property type="entry name" value="Peptidase_S1_PA_chymotrypsin"/>
</dbReference>
<accession>Q80MX2</accession>